<evidence type="ECO:0000256" key="8">
    <source>
        <dbReference type="ARBA" id="ARBA00031423"/>
    </source>
</evidence>
<evidence type="ECO:0000256" key="2">
    <source>
        <dbReference type="ARBA" id="ARBA00005684"/>
    </source>
</evidence>
<keyword evidence="6 10" id="KW-0808">Transferase</keyword>
<dbReference type="RefSeq" id="WP_039606893.1">
    <property type="nucleotide sequence ID" value="NZ_FMUP01000003.1"/>
</dbReference>
<keyword evidence="5 10" id="KW-0328">Glycosyltransferase</keyword>
<evidence type="ECO:0000256" key="9">
    <source>
        <dbReference type="ARBA" id="ARBA00031501"/>
    </source>
</evidence>
<dbReference type="SUPFAM" id="SSF51445">
    <property type="entry name" value="(Trans)glycosidases"/>
    <property type="match status" value="1"/>
</dbReference>
<dbReference type="Gene3D" id="3.20.20.80">
    <property type="entry name" value="Glycosidases"/>
    <property type="match status" value="1"/>
</dbReference>
<reference evidence="11 12" key="1">
    <citation type="submission" date="2014-11" db="EMBL/GenBank/DDBJ databases">
        <title>Genome sequence of Pseudomonas tuomuerensis JCM 14085.</title>
        <authorList>
            <person name="Shin S.-K."/>
            <person name="Yi H."/>
        </authorList>
    </citation>
    <scope>NUCLEOTIDE SEQUENCE [LARGE SCALE GENOMIC DNA]</scope>
    <source>
        <strain evidence="11 12">JCM 14085</strain>
    </source>
</reference>
<comment type="similarity">
    <text evidence="2 10">Belongs to the disproportionating enzyme family.</text>
</comment>
<dbReference type="Pfam" id="PF02446">
    <property type="entry name" value="Glyco_hydro_77"/>
    <property type="match status" value="1"/>
</dbReference>
<gene>
    <name evidence="11" type="ORF">PT85_13290</name>
</gene>
<dbReference type="InterPro" id="IPR003385">
    <property type="entry name" value="Glyco_hydro_77"/>
</dbReference>
<dbReference type="NCBIfam" id="TIGR00217">
    <property type="entry name" value="malQ"/>
    <property type="match status" value="1"/>
</dbReference>
<evidence type="ECO:0000256" key="10">
    <source>
        <dbReference type="RuleBase" id="RU361207"/>
    </source>
</evidence>
<evidence type="ECO:0000256" key="5">
    <source>
        <dbReference type="ARBA" id="ARBA00022676"/>
    </source>
</evidence>
<dbReference type="AlphaFoldDB" id="A0A0B3BIB9"/>
<evidence type="ECO:0000256" key="3">
    <source>
        <dbReference type="ARBA" id="ARBA00012560"/>
    </source>
</evidence>
<dbReference type="OrthoDB" id="9763489at2"/>
<keyword evidence="7 10" id="KW-0119">Carbohydrate metabolism</keyword>
<sequence length="692" mass="76900">MSDKRLAELSRAVGLNIEWQDAAKKTQHVTPEAQRALLEAMGYPAQTSQQIVESLATLRDRHRSRCYGPLLTVEQGQPLDLTGRFKAGSPFRLIEEDSQRHEGRLDAHARLPGWHMPGYHHLEVGNEQLTVAVCPPACPDVATLSGGRDRHLWGLAVQLYALRRQGDGGVGDTEALEHLVRSAAQAGADAMALSPVHAMFSALPHHYSPYSPSSRLFFNVLHASPGCIMGEHAQSQALKVSGLEQEFKRLEALDLIDWPAAGTARLRILHQLYRSFGDGGKEHLLTPDFDSFCSAGGEALRDHCRFEALHAFQLARGQSGDWRDWPESLHDPRHAEVERFAREHAEEVRFHAFCQWLIARCLKRAQDAATGAGMRIGLIADLAVGAEPTGSQAWSRQAEFLLALAVGAPPDLINRAGQNWGITAFSPEGLRQHGFRAYLEMLRANLAHVGGLRIDHAMGLQRLWLIPQGAPPEAGAYLDYPCTDLLRLLCLEATRHQALIIGEDLGTVPPGFSEDLARRNILGMRVLYFEQHQKGFRPLAQWSDEALATSTTHDLPSIIGWLEGRDIQQRLDSGHIDEHRAQDDLAQREEDRQALAETLQAEGLLREDEQRPARLLDACVEFLGLTPAPLVLLPLEDILGHPEQPNLPGPGDRHPNWRRRWPVSVDRLLREPQAITRLRLLDSSRQAAGTQP</sequence>
<keyword evidence="12" id="KW-1185">Reference proteome</keyword>
<dbReference type="PANTHER" id="PTHR32438:SF5">
    <property type="entry name" value="4-ALPHA-GLUCANOTRANSFERASE DPE1, CHLOROPLASTIC_AMYLOPLASTIC"/>
    <property type="match status" value="1"/>
</dbReference>
<comment type="caution">
    <text evidence="11">The sequence shown here is derived from an EMBL/GenBank/DDBJ whole genome shotgun (WGS) entry which is preliminary data.</text>
</comment>
<accession>A0A0B3BIB9</accession>
<name>A0A0B3BIB9_9PSED</name>
<comment type="catalytic activity">
    <reaction evidence="1 10">
        <text>Transfers a segment of a (1-&gt;4)-alpha-D-glucan to a new position in an acceptor, which may be glucose or a (1-&gt;4)-alpha-D-glucan.</text>
        <dbReference type="EC" id="2.4.1.25"/>
    </reaction>
</comment>
<dbReference type="GO" id="GO:0004134">
    <property type="term" value="F:4-alpha-glucanotransferase activity"/>
    <property type="evidence" value="ECO:0007669"/>
    <property type="project" value="UniProtKB-EC"/>
</dbReference>
<evidence type="ECO:0000313" key="12">
    <source>
        <dbReference type="Proteomes" id="UP000030980"/>
    </source>
</evidence>
<dbReference type="STRING" id="706570.PT85_13290"/>
<evidence type="ECO:0000256" key="7">
    <source>
        <dbReference type="ARBA" id="ARBA00023277"/>
    </source>
</evidence>
<dbReference type="Proteomes" id="UP000030980">
    <property type="component" value="Unassembled WGS sequence"/>
</dbReference>
<dbReference type="InterPro" id="IPR017853">
    <property type="entry name" value="GH"/>
</dbReference>
<dbReference type="EMBL" id="JTAK01000005">
    <property type="protein sequence ID" value="KHO64208.1"/>
    <property type="molecule type" value="Genomic_DNA"/>
</dbReference>
<organism evidence="11 12">
    <name type="scientific">Pseudomonas flexibilis</name>
    <dbReference type="NCBI Taxonomy" id="706570"/>
    <lineage>
        <taxon>Bacteria</taxon>
        <taxon>Pseudomonadati</taxon>
        <taxon>Pseudomonadota</taxon>
        <taxon>Gammaproteobacteria</taxon>
        <taxon>Pseudomonadales</taxon>
        <taxon>Pseudomonadaceae</taxon>
        <taxon>Pseudomonas</taxon>
    </lineage>
</organism>
<evidence type="ECO:0000256" key="1">
    <source>
        <dbReference type="ARBA" id="ARBA00000439"/>
    </source>
</evidence>
<dbReference type="PANTHER" id="PTHR32438">
    <property type="entry name" value="4-ALPHA-GLUCANOTRANSFERASE DPE1, CHLOROPLASTIC/AMYLOPLASTIC"/>
    <property type="match status" value="1"/>
</dbReference>
<evidence type="ECO:0000256" key="4">
    <source>
        <dbReference type="ARBA" id="ARBA00020295"/>
    </source>
</evidence>
<evidence type="ECO:0000256" key="6">
    <source>
        <dbReference type="ARBA" id="ARBA00022679"/>
    </source>
</evidence>
<dbReference type="EC" id="2.4.1.25" evidence="3 10"/>
<protein>
    <recommendedName>
        <fullName evidence="4 10">4-alpha-glucanotransferase</fullName>
        <ecNumber evidence="3 10">2.4.1.25</ecNumber>
    </recommendedName>
    <alternativeName>
        <fullName evidence="8 10">Amylomaltase</fullName>
    </alternativeName>
    <alternativeName>
        <fullName evidence="9 10">Disproportionating enzyme</fullName>
    </alternativeName>
</protein>
<dbReference type="GO" id="GO:0005975">
    <property type="term" value="P:carbohydrate metabolic process"/>
    <property type="evidence" value="ECO:0007669"/>
    <property type="project" value="InterPro"/>
</dbReference>
<proteinExistence type="inferred from homology"/>
<evidence type="ECO:0000313" key="11">
    <source>
        <dbReference type="EMBL" id="KHO64208.1"/>
    </source>
</evidence>